<evidence type="ECO:0000256" key="9">
    <source>
        <dbReference type="ARBA" id="ARBA00022833"/>
    </source>
</evidence>
<reference evidence="18" key="2">
    <citation type="submission" date="2025-08" db="UniProtKB">
        <authorList>
            <consortium name="Ensembl"/>
        </authorList>
    </citation>
    <scope>IDENTIFICATION</scope>
</reference>
<evidence type="ECO:0000256" key="6">
    <source>
        <dbReference type="ARBA" id="ARBA00022771"/>
    </source>
</evidence>
<keyword evidence="10" id="KW-0832">Ubl conjugation</keyword>
<feature type="region of interest" description="Disordered" evidence="15">
    <location>
        <begin position="1"/>
        <end position="29"/>
    </location>
</feature>
<keyword evidence="6 13" id="KW-0863">Zinc-finger</keyword>
<keyword evidence="14" id="KW-0788">Thiol protease</keyword>
<dbReference type="GO" id="GO:0005829">
    <property type="term" value="C:cytosol"/>
    <property type="evidence" value="ECO:0007669"/>
    <property type="project" value="TreeGrafter"/>
</dbReference>
<keyword evidence="7 14" id="KW-0833">Ubl conjugation pathway</keyword>
<evidence type="ECO:0000313" key="18">
    <source>
        <dbReference type="Ensembl" id="ENSCHIP00010010014.1"/>
    </source>
</evidence>
<comment type="catalytic activity">
    <reaction evidence="1 14">
        <text>Thiol-dependent hydrolysis of ester, thioester, amide, peptide and isopeptide bonds formed by the C-terminal Gly of ubiquitin (a 76-residue protein attached to proteins as an intracellular targeting signal).</text>
        <dbReference type="EC" id="3.4.19.12"/>
    </reaction>
</comment>
<name>A0A8C2NU95_CAPHI</name>
<dbReference type="CDD" id="cd02667">
    <property type="entry name" value="Peptidase_C19K"/>
    <property type="match status" value="1"/>
</dbReference>
<dbReference type="PROSITE" id="PS50271">
    <property type="entry name" value="ZF_UBP"/>
    <property type="match status" value="1"/>
</dbReference>
<dbReference type="InterPro" id="IPR038765">
    <property type="entry name" value="Papain-like_cys_pep_sf"/>
</dbReference>
<accession>A0A8C2NU95</accession>
<dbReference type="GO" id="GO:0006508">
    <property type="term" value="P:proteolysis"/>
    <property type="evidence" value="ECO:0007669"/>
    <property type="project" value="UniProtKB-KW"/>
</dbReference>
<evidence type="ECO:0000256" key="12">
    <source>
        <dbReference type="ARBA" id="ARBA00064133"/>
    </source>
</evidence>
<dbReference type="InterPro" id="IPR001394">
    <property type="entry name" value="Peptidase_C19_UCH"/>
</dbReference>
<proteinExistence type="inferred from homology"/>
<dbReference type="InterPro" id="IPR018200">
    <property type="entry name" value="USP_CS"/>
</dbReference>
<evidence type="ECO:0000256" key="8">
    <source>
        <dbReference type="ARBA" id="ARBA00022801"/>
    </source>
</evidence>
<dbReference type="FunFam" id="3.30.40.10:FF:000147">
    <property type="entry name" value="Ubiquitin carboxyl-terminal hydrolase 16"/>
    <property type="match status" value="1"/>
</dbReference>
<keyword evidence="5" id="KW-0479">Metal-binding</keyword>
<dbReference type="SUPFAM" id="SSF57850">
    <property type="entry name" value="RING/U-box"/>
    <property type="match status" value="1"/>
</dbReference>
<dbReference type="PANTHER" id="PTHR24006:SF781">
    <property type="entry name" value="LD34905P"/>
    <property type="match status" value="1"/>
</dbReference>
<evidence type="ECO:0000256" key="5">
    <source>
        <dbReference type="ARBA" id="ARBA00022723"/>
    </source>
</evidence>
<dbReference type="PANTHER" id="PTHR24006">
    <property type="entry name" value="UBIQUITIN CARBOXYL-TERMINAL HYDROLASE"/>
    <property type="match status" value="1"/>
</dbReference>
<dbReference type="Pfam" id="PF02148">
    <property type="entry name" value="zf-UBP"/>
    <property type="match status" value="1"/>
</dbReference>
<organism evidence="18">
    <name type="scientific">Capra hircus</name>
    <name type="common">Goat</name>
    <dbReference type="NCBI Taxonomy" id="9925"/>
    <lineage>
        <taxon>Eukaryota</taxon>
        <taxon>Metazoa</taxon>
        <taxon>Chordata</taxon>
        <taxon>Craniata</taxon>
        <taxon>Vertebrata</taxon>
        <taxon>Euteleostomi</taxon>
        <taxon>Mammalia</taxon>
        <taxon>Eutheria</taxon>
        <taxon>Laurasiatheria</taxon>
        <taxon>Artiodactyla</taxon>
        <taxon>Ruminantia</taxon>
        <taxon>Pecora</taxon>
        <taxon>Bovidae</taxon>
        <taxon>Caprinae</taxon>
        <taxon>Capra</taxon>
    </lineage>
</organism>
<dbReference type="InterPro" id="IPR013083">
    <property type="entry name" value="Znf_RING/FYVE/PHD"/>
</dbReference>
<comment type="subcellular location">
    <subcellularLocation>
        <location evidence="2">Photoreceptor inner segment</location>
    </subcellularLocation>
</comment>
<reference evidence="18" key="1">
    <citation type="submission" date="2019-03" db="EMBL/GenBank/DDBJ databases">
        <title>Genome sequencing and reference-guided assembly of Black Bengal Goat (Capra hircus).</title>
        <authorList>
            <person name="Siddiki A.Z."/>
            <person name="Baten A."/>
            <person name="Billah M."/>
            <person name="Alam M.A.U."/>
            <person name="Shawrob K.S.M."/>
            <person name="Saha S."/>
            <person name="Chowdhury M."/>
            <person name="Rahman A.H."/>
            <person name="Stear M."/>
            <person name="Miah G."/>
            <person name="Das G.B."/>
            <person name="Hossain M.M."/>
            <person name="Kumkum M."/>
            <person name="Islam M.S."/>
            <person name="Mollah A.M."/>
            <person name="Ahsan A."/>
            <person name="Tusar F."/>
            <person name="Khan M.K.I."/>
        </authorList>
    </citation>
    <scope>NUCLEOTIDE SEQUENCE [LARGE SCALE GENOMIC DNA]</scope>
</reference>
<protein>
    <recommendedName>
        <fullName evidence="14">Ubiquitin carboxyl-terminal hydrolase</fullName>
        <ecNumber evidence="14">3.4.19.12</ecNumber>
    </recommendedName>
</protein>
<dbReference type="GO" id="GO:0005634">
    <property type="term" value="C:nucleus"/>
    <property type="evidence" value="ECO:0007669"/>
    <property type="project" value="TreeGrafter"/>
</dbReference>
<dbReference type="Pfam" id="PF00443">
    <property type="entry name" value="UCH"/>
    <property type="match status" value="1"/>
</dbReference>
<dbReference type="Gene3D" id="3.30.40.10">
    <property type="entry name" value="Zinc/RING finger domain, C3HC4 (zinc finger)"/>
    <property type="match status" value="1"/>
</dbReference>
<evidence type="ECO:0000259" key="17">
    <source>
        <dbReference type="PROSITE" id="PS50271"/>
    </source>
</evidence>
<sequence>MRVKQPSKASPEKAKRSKRPPIPHDEDSSDDVAVGFTCQHISHAVSVHHVKKAIAENLWSVCLECLKERRFCDGQPILPPDIWLCLKCGFQGCGKNSEGQHSLKHFKSWRAELHCIIINLSTWIIWCYECDEKLSTHCNKKVLAQTVDFLQKHVSKTQTSAFSRIIKLCEEKCETGEKNKGRKGGSVTSVKGITNLGNTCFFNAVMQGENTQYFIIIKSMHKIKLILFLKDPLVVELSSPGPLTSALFLFLHSMKETERGPLSPKVLFNQLCQKAPAFKSFQQQDSQELLHYLLDAVRTEETKRIQAGILKAFNNPTTKTADDETRKKVKAYGREGVKMNFIDRIFIGELTSTVMCEECSNISTVKDPFIDISLPIIEERVSKPVLLGRISKYGSLQETDTGQYSGTVTKAEGVYTNARKQLLISAVPAILILHLKRFHQAGLSLRKVNRHVDFPLMLDLAPFCSATCKNVSVGGKVLYGLYGVVEHSGSMRGGHYTAYVKVRTPSRKLLEHITGKKNVPGLKEADSESASQWVHVSDTYVQVVPESRALSAQAYLLFYERIL</sequence>
<keyword evidence="4 14" id="KW-0645">Protease</keyword>
<dbReference type="GO" id="GO:0001917">
    <property type="term" value="C:photoreceptor inner segment"/>
    <property type="evidence" value="ECO:0007669"/>
    <property type="project" value="UniProtKB-SubCell"/>
</dbReference>
<evidence type="ECO:0000256" key="11">
    <source>
        <dbReference type="ARBA" id="ARBA00056435"/>
    </source>
</evidence>
<dbReference type="GO" id="GO:0004843">
    <property type="term" value="F:cysteine-type deubiquitinase activity"/>
    <property type="evidence" value="ECO:0007669"/>
    <property type="project" value="UniProtKB-UniRule"/>
</dbReference>
<keyword evidence="8 14" id="KW-0378">Hydrolase</keyword>
<evidence type="ECO:0000256" key="13">
    <source>
        <dbReference type="PROSITE-ProRule" id="PRU00502"/>
    </source>
</evidence>
<comment type="similarity">
    <text evidence="3 14">Belongs to the peptidase C19 family.</text>
</comment>
<evidence type="ECO:0000256" key="14">
    <source>
        <dbReference type="RuleBase" id="RU366025"/>
    </source>
</evidence>
<dbReference type="FunFam" id="3.90.70.10:FF:000129">
    <property type="entry name" value="Ubiquitinyl hydrolase 1"/>
    <property type="match status" value="1"/>
</dbReference>
<dbReference type="PROSITE" id="PS00972">
    <property type="entry name" value="USP_1"/>
    <property type="match status" value="1"/>
</dbReference>
<evidence type="ECO:0000256" key="10">
    <source>
        <dbReference type="ARBA" id="ARBA00022843"/>
    </source>
</evidence>
<evidence type="ECO:0000256" key="15">
    <source>
        <dbReference type="SAM" id="MobiDB-lite"/>
    </source>
</evidence>
<dbReference type="InterPro" id="IPR001607">
    <property type="entry name" value="Znf_UBP"/>
</dbReference>
<evidence type="ECO:0000256" key="4">
    <source>
        <dbReference type="ARBA" id="ARBA00022670"/>
    </source>
</evidence>
<dbReference type="PROSITE" id="PS00973">
    <property type="entry name" value="USP_2"/>
    <property type="match status" value="1"/>
</dbReference>
<evidence type="ECO:0000256" key="7">
    <source>
        <dbReference type="ARBA" id="ARBA00022786"/>
    </source>
</evidence>
<feature type="domain" description="USP" evidence="16">
    <location>
        <begin position="191"/>
        <end position="562"/>
    </location>
</feature>
<evidence type="ECO:0000259" key="16">
    <source>
        <dbReference type="PROSITE" id="PS50235"/>
    </source>
</evidence>
<dbReference type="Ensembl" id="ENSCHIT00010014120.1">
    <property type="protein sequence ID" value="ENSCHIP00010010014.1"/>
    <property type="gene ID" value="ENSCHIG00010006960.1"/>
</dbReference>
<dbReference type="EC" id="3.4.19.12" evidence="14"/>
<comment type="function">
    <text evidence="14">Deubiquitinating enzyme that removes conjugated ubiquitin from specific proteins to regulate different cellular processes.</text>
</comment>
<evidence type="ECO:0000256" key="3">
    <source>
        <dbReference type="ARBA" id="ARBA00009085"/>
    </source>
</evidence>
<evidence type="ECO:0000256" key="2">
    <source>
        <dbReference type="ARBA" id="ARBA00004437"/>
    </source>
</evidence>
<dbReference type="InterPro" id="IPR028889">
    <property type="entry name" value="USP"/>
</dbReference>
<comment type="function">
    <text evidence="11">Catalyzes the deubiquitination of SPDL1. Plays a role in the repair of UV-induced DNA damage via deubiquitination of ERCC1, promoting its recruitment to DNA damage sites. May be involved in the maintenance of photoreceptor function. May play a role in normal retinal development. Plays a role in cell migration.</text>
</comment>
<dbReference type="SUPFAM" id="SSF54001">
    <property type="entry name" value="Cysteine proteinases"/>
    <property type="match status" value="1"/>
</dbReference>
<evidence type="ECO:0000256" key="1">
    <source>
        <dbReference type="ARBA" id="ARBA00000707"/>
    </source>
</evidence>
<feature type="domain" description="UBP-type" evidence="17">
    <location>
        <begin position="36"/>
        <end position="153"/>
    </location>
</feature>
<dbReference type="AlphaFoldDB" id="A0A8C2NU95"/>
<keyword evidence="9" id="KW-0862">Zinc</keyword>
<dbReference type="Gene3D" id="3.90.70.10">
    <property type="entry name" value="Cysteine proteinases"/>
    <property type="match status" value="1"/>
</dbReference>
<dbReference type="PROSITE" id="PS50235">
    <property type="entry name" value="USP_3"/>
    <property type="match status" value="1"/>
</dbReference>
<dbReference type="GO" id="GO:0008270">
    <property type="term" value="F:zinc ion binding"/>
    <property type="evidence" value="ECO:0007669"/>
    <property type="project" value="UniProtKB-KW"/>
</dbReference>
<dbReference type="InterPro" id="IPR050164">
    <property type="entry name" value="Peptidase_C19"/>
</dbReference>
<comment type="subunit">
    <text evidence="12">Interacts with ERCC1. The catalytically active form interacts with SPDL1.</text>
</comment>
<dbReference type="SMART" id="SM00290">
    <property type="entry name" value="ZnF_UBP"/>
    <property type="match status" value="1"/>
</dbReference>
<dbReference type="GO" id="GO:0016579">
    <property type="term" value="P:protein deubiquitination"/>
    <property type="evidence" value="ECO:0007669"/>
    <property type="project" value="InterPro"/>
</dbReference>